<dbReference type="OrthoDB" id="9795854at2"/>
<dbReference type="PANTHER" id="PTHR35867">
    <property type="entry name" value="PROTEIN RSEC"/>
    <property type="match status" value="1"/>
</dbReference>
<dbReference type="EMBL" id="LYRP01000003">
    <property type="protein sequence ID" value="OAT77998.1"/>
    <property type="molecule type" value="Genomic_DNA"/>
</dbReference>
<name>A0A1B7L6P8_9ENTR</name>
<accession>A0A1B7L6P8</accession>
<sequence length="159" mass="16656">MIKEWATVISWQNGTATVQCDVQSGCSQCSSRKGCGSRVLNKLGPETVHQISVHSKEPLRAGQKVELGIAESSLLGSALLVYMVPLIGLFMVAGICQGAFASNLWTGIGALAGGLLGFCVARWGASRLSARASMHPVILSIGLPPDAWRTVDSSSATSR</sequence>
<evidence type="ECO:0000313" key="3">
    <source>
        <dbReference type="Proteomes" id="UP000078225"/>
    </source>
</evidence>
<feature type="transmembrane region" description="Helical" evidence="1">
    <location>
        <begin position="79"/>
        <end position="100"/>
    </location>
</feature>
<dbReference type="NCBIfam" id="NF008115">
    <property type="entry name" value="PRK10862.1"/>
    <property type="match status" value="1"/>
</dbReference>
<protein>
    <submittedName>
        <fullName evidence="2">SoxR reducing system protein RseC</fullName>
    </submittedName>
</protein>
<feature type="transmembrane region" description="Helical" evidence="1">
    <location>
        <begin position="106"/>
        <end position="125"/>
    </location>
</feature>
<dbReference type="AlphaFoldDB" id="A0A1B7L6P8"/>
<proteinExistence type="predicted"/>
<dbReference type="PIRSF" id="PIRSF004923">
    <property type="entry name" value="RseC"/>
    <property type="match status" value="1"/>
</dbReference>
<evidence type="ECO:0000256" key="1">
    <source>
        <dbReference type="SAM" id="Phobius"/>
    </source>
</evidence>
<keyword evidence="1" id="KW-0812">Transmembrane</keyword>
<evidence type="ECO:0000313" key="2">
    <source>
        <dbReference type="EMBL" id="OAT77998.1"/>
    </source>
</evidence>
<dbReference type="Proteomes" id="UP000078225">
    <property type="component" value="Unassembled WGS sequence"/>
</dbReference>
<dbReference type="STRING" id="1691903.A9B99_19165"/>
<reference evidence="3" key="1">
    <citation type="submission" date="2016-05" db="EMBL/GenBank/DDBJ databases">
        <authorList>
            <person name="Behera P."/>
            <person name="Vaishampayan P."/>
            <person name="Singh N."/>
            <person name="Raina V."/>
            <person name="Suar M."/>
            <person name="Pattnaik A."/>
            <person name="Rastogi G."/>
        </authorList>
    </citation>
    <scope>NUCLEOTIDE SEQUENCE [LARGE SCALE GENOMIC DNA]</scope>
    <source>
        <strain evidence="3">MP23</strain>
    </source>
</reference>
<dbReference type="RefSeq" id="WP_064596058.1">
    <property type="nucleotide sequence ID" value="NZ_CP134782.1"/>
</dbReference>
<dbReference type="Pfam" id="PF04246">
    <property type="entry name" value="RseC_MucC"/>
    <property type="match status" value="1"/>
</dbReference>
<keyword evidence="1" id="KW-1133">Transmembrane helix</keyword>
<organism evidence="2 3">
    <name type="scientific">Mangrovibacter phragmitis</name>
    <dbReference type="NCBI Taxonomy" id="1691903"/>
    <lineage>
        <taxon>Bacteria</taxon>
        <taxon>Pseudomonadati</taxon>
        <taxon>Pseudomonadota</taxon>
        <taxon>Gammaproteobacteria</taxon>
        <taxon>Enterobacterales</taxon>
        <taxon>Enterobacteriaceae</taxon>
        <taxon>Mangrovibacter</taxon>
    </lineage>
</organism>
<comment type="caution">
    <text evidence="2">The sequence shown here is derived from an EMBL/GenBank/DDBJ whole genome shotgun (WGS) entry which is preliminary data.</text>
</comment>
<gene>
    <name evidence="2" type="ORF">A9B99_19165</name>
</gene>
<dbReference type="PANTHER" id="PTHR35867:SF1">
    <property type="entry name" value="PROTEIN RSEC"/>
    <property type="match status" value="1"/>
</dbReference>
<keyword evidence="3" id="KW-1185">Reference proteome</keyword>
<dbReference type="InterPro" id="IPR007359">
    <property type="entry name" value="SigmaE_reg_RseC_MucC"/>
</dbReference>
<keyword evidence="1" id="KW-0472">Membrane</keyword>
<dbReference type="InterPro" id="IPR026268">
    <property type="entry name" value="RseC"/>
</dbReference>